<proteinExistence type="predicted"/>
<feature type="compositionally biased region" description="Gly residues" evidence="1">
    <location>
        <begin position="1"/>
        <end position="12"/>
    </location>
</feature>
<gene>
    <name evidence="2" type="ORF">GCM10012280_60850</name>
</gene>
<reference evidence="2" key="1">
    <citation type="journal article" date="2014" name="Int. J. Syst. Evol. Microbiol.">
        <title>Complete genome sequence of Corynebacterium casei LMG S-19264T (=DSM 44701T), isolated from a smear-ripened cheese.</title>
        <authorList>
            <consortium name="US DOE Joint Genome Institute (JGI-PGF)"/>
            <person name="Walter F."/>
            <person name="Albersmeier A."/>
            <person name="Kalinowski J."/>
            <person name="Ruckert C."/>
        </authorList>
    </citation>
    <scope>NUCLEOTIDE SEQUENCE</scope>
    <source>
        <strain evidence="2">CGMCC 4.7201</strain>
    </source>
</reference>
<evidence type="ECO:0000256" key="1">
    <source>
        <dbReference type="SAM" id="MobiDB-lite"/>
    </source>
</evidence>
<sequence length="73" mass="7305">MGIAGDGDGRGMGMTQRPWVEGGRGSAYPVVPGWRSGAGRRGIGDFHAAGPSRGGKGYGGGHKGPRLGRPAMG</sequence>
<evidence type="ECO:0000313" key="3">
    <source>
        <dbReference type="Proteomes" id="UP000641932"/>
    </source>
</evidence>
<comment type="caution">
    <text evidence="2">The sequence shown here is derived from an EMBL/GenBank/DDBJ whole genome shotgun (WGS) entry which is preliminary data.</text>
</comment>
<dbReference type="EMBL" id="BMMS01000035">
    <property type="protein sequence ID" value="GGO97923.1"/>
    <property type="molecule type" value="Genomic_DNA"/>
</dbReference>
<reference evidence="2" key="2">
    <citation type="submission" date="2020-09" db="EMBL/GenBank/DDBJ databases">
        <authorList>
            <person name="Sun Q."/>
            <person name="Zhou Y."/>
        </authorList>
    </citation>
    <scope>NUCLEOTIDE SEQUENCE</scope>
    <source>
        <strain evidence="2">CGMCC 4.7201</strain>
    </source>
</reference>
<accession>A0A917ZX59</accession>
<evidence type="ECO:0000313" key="2">
    <source>
        <dbReference type="EMBL" id="GGO97923.1"/>
    </source>
</evidence>
<name>A0A917ZX59_9ACTN</name>
<feature type="region of interest" description="Disordered" evidence="1">
    <location>
        <begin position="42"/>
        <end position="73"/>
    </location>
</feature>
<feature type="region of interest" description="Disordered" evidence="1">
    <location>
        <begin position="1"/>
        <end position="26"/>
    </location>
</feature>
<feature type="compositionally biased region" description="Gly residues" evidence="1">
    <location>
        <begin position="52"/>
        <end position="62"/>
    </location>
</feature>
<dbReference type="Proteomes" id="UP000641932">
    <property type="component" value="Unassembled WGS sequence"/>
</dbReference>
<protein>
    <submittedName>
        <fullName evidence="2">Uncharacterized protein</fullName>
    </submittedName>
</protein>
<keyword evidence="3" id="KW-1185">Reference proteome</keyword>
<dbReference type="AlphaFoldDB" id="A0A917ZX59"/>
<organism evidence="2 3">
    <name type="scientific">Wenjunlia tyrosinilytica</name>
    <dbReference type="NCBI Taxonomy" id="1544741"/>
    <lineage>
        <taxon>Bacteria</taxon>
        <taxon>Bacillati</taxon>
        <taxon>Actinomycetota</taxon>
        <taxon>Actinomycetes</taxon>
        <taxon>Kitasatosporales</taxon>
        <taxon>Streptomycetaceae</taxon>
        <taxon>Wenjunlia</taxon>
    </lineage>
</organism>